<dbReference type="AlphaFoldDB" id="A0A1F5I8B6"/>
<feature type="transmembrane region" description="Helical" evidence="2">
    <location>
        <begin position="28"/>
        <end position="46"/>
    </location>
</feature>
<keyword evidence="2" id="KW-1133">Transmembrane helix</keyword>
<keyword evidence="2" id="KW-0812">Transmembrane</keyword>
<sequence length="178" mass="19242">MDEQNSPSAGSSAQSPIYQESQEKNAKWLWLLIVLIIIGALVFAFFKGLGPFAQFSNGGEKTVSPTPEARIESSPEPSPEVKEVDRGEPGIRVLNGSGEAGIASSIKDFLEDLGWRVLSIGNAESYEFDSTTITFKEGFENFEDALVTDLSAKYSVKVSSDLLEASDEADIEVIIGTE</sequence>
<comment type="caution">
    <text evidence="4">The sequence shown here is derived from an EMBL/GenBank/DDBJ whole genome shotgun (WGS) entry which is preliminary data.</text>
</comment>
<reference evidence="4 5" key="1">
    <citation type="journal article" date="2016" name="Nat. Commun.">
        <title>Thousands of microbial genomes shed light on interconnected biogeochemical processes in an aquifer system.</title>
        <authorList>
            <person name="Anantharaman K."/>
            <person name="Brown C.T."/>
            <person name="Hug L.A."/>
            <person name="Sharon I."/>
            <person name="Castelle C.J."/>
            <person name="Probst A.J."/>
            <person name="Thomas B.C."/>
            <person name="Singh A."/>
            <person name="Wilkins M.J."/>
            <person name="Karaoz U."/>
            <person name="Brodie E.L."/>
            <person name="Williams K.H."/>
            <person name="Hubbard S.S."/>
            <person name="Banfield J.F."/>
        </authorList>
    </citation>
    <scope>NUCLEOTIDE SEQUENCE [LARGE SCALE GENOMIC DNA]</scope>
</reference>
<organism evidence="4 5">
    <name type="scientific">Candidatus Curtissbacteria bacterium RIFCSPLOWO2_12_FULL_38_9</name>
    <dbReference type="NCBI Taxonomy" id="1797735"/>
    <lineage>
        <taxon>Bacteria</taxon>
        <taxon>Candidatus Curtissiibacteriota</taxon>
    </lineage>
</organism>
<proteinExistence type="predicted"/>
<dbReference type="Pfam" id="PF13399">
    <property type="entry name" value="LytR_C"/>
    <property type="match status" value="1"/>
</dbReference>
<feature type="region of interest" description="Disordered" evidence="1">
    <location>
        <begin position="57"/>
        <end position="85"/>
    </location>
</feature>
<dbReference type="Proteomes" id="UP000177300">
    <property type="component" value="Unassembled WGS sequence"/>
</dbReference>
<name>A0A1F5I8B6_9BACT</name>
<dbReference type="InterPro" id="IPR027381">
    <property type="entry name" value="LytR/CpsA/Psr_C"/>
</dbReference>
<evidence type="ECO:0000259" key="3">
    <source>
        <dbReference type="Pfam" id="PF13399"/>
    </source>
</evidence>
<dbReference type="Gene3D" id="3.30.70.2390">
    <property type="match status" value="1"/>
</dbReference>
<protein>
    <recommendedName>
        <fullName evidence="3">LytR/CpsA/Psr regulator C-terminal domain-containing protein</fullName>
    </recommendedName>
</protein>
<evidence type="ECO:0000256" key="2">
    <source>
        <dbReference type="SAM" id="Phobius"/>
    </source>
</evidence>
<gene>
    <name evidence="4" type="ORF">A3G14_00225</name>
</gene>
<dbReference type="EMBL" id="MFBY01000053">
    <property type="protein sequence ID" value="OGE12647.1"/>
    <property type="molecule type" value="Genomic_DNA"/>
</dbReference>
<feature type="domain" description="LytR/CpsA/Psr regulator C-terminal" evidence="3">
    <location>
        <begin position="91"/>
        <end position="177"/>
    </location>
</feature>
<accession>A0A1F5I8B6</accession>
<keyword evidence="2" id="KW-0472">Membrane</keyword>
<evidence type="ECO:0000313" key="4">
    <source>
        <dbReference type="EMBL" id="OGE12647.1"/>
    </source>
</evidence>
<evidence type="ECO:0000313" key="5">
    <source>
        <dbReference type="Proteomes" id="UP000177300"/>
    </source>
</evidence>
<feature type="compositionally biased region" description="Basic and acidic residues" evidence="1">
    <location>
        <begin position="69"/>
        <end position="85"/>
    </location>
</feature>
<evidence type="ECO:0000256" key="1">
    <source>
        <dbReference type="SAM" id="MobiDB-lite"/>
    </source>
</evidence>